<dbReference type="CDD" id="cd03280">
    <property type="entry name" value="ABC_MutS2"/>
    <property type="match status" value="1"/>
</dbReference>
<dbReference type="Gene3D" id="3.30.1370.110">
    <property type="match status" value="1"/>
</dbReference>
<dbReference type="GO" id="GO:0030983">
    <property type="term" value="F:mismatched DNA binding"/>
    <property type="evidence" value="ECO:0007669"/>
    <property type="project" value="InterPro"/>
</dbReference>
<dbReference type="AlphaFoldDB" id="D7CP40"/>
<dbReference type="GO" id="GO:0004519">
    <property type="term" value="F:endonuclease activity"/>
    <property type="evidence" value="ECO:0007669"/>
    <property type="project" value="UniProtKB-UniRule"/>
</dbReference>
<dbReference type="HOGENOM" id="CLU_011252_2_1_9"/>
<evidence type="ECO:0000313" key="12">
    <source>
        <dbReference type="Proteomes" id="UP000000378"/>
    </source>
</evidence>
<evidence type="ECO:0000256" key="5">
    <source>
        <dbReference type="ARBA" id="ARBA00022840"/>
    </source>
</evidence>
<dbReference type="InterPro" id="IPR036187">
    <property type="entry name" value="DNA_mismatch_repair_MutS_sf"/>
</dbReference>
<dbReference type="Pfam" id="PF20297">
    <property type="entry name" value="MSSS"/>
    <property type="match status" value="1"/>
</dbReference>
<evidence type="ECO:0000313" key="11">
    <source>
        <dbReference type="EMBL" id="ADI02475.1"/>
    </source>
</evidence>
<dbReference type="SUPFAM" id="SSF160443">
    <property type="entry name" value="SMR domain-like"/>
    <property type="match status" value="1"/>
</dbReference>
<dbReference type="SUPFAM" id="SSF48334">
    <property type="entry name" value="DNA repair protein MutS, domain III"/>
    <property type="match status" value="1"/>
</dbReference>
<dbReference type="Pfam" id="PF00488">
    <property type="entry name" value="MutS_V"/>
    <property type="match status" value="1"/>
</dbReference>
<dbReference type="eggNOG" id="COG1193">
    <property type="taxonomic scope" value="Bacteria"/>
</dbReference>
<evidence type="ECO:0000256" key="8">
    <source>
        <dbReference type="HAMAP-Rule" id="MF_00092"/>
    </source>
</evidence>
<keyword evidence="5 8" id="KW-0067">ATP-binding</keyword>
<dbReference type="KEGG" id="slp:Slip_1717"/>
<keyword evidence="7 8" id="KW-0238">DNA-binding</keyword>
<proteinExistence type="inferred from homology"/>
<feature type="domain" description="Smr" evidence="10">
    <location>
        <begin position="703"/>
        <end position="778"/>
    </location>
</feature>
<dbReference type="PANTHER" id="PTHR48466:SF2">
    <property type="entry name" value="OS10G0509000 PROTEIN"/>
    <property type="match status" value="1"/>
</dbReference>
<dbReference type="PIRSF" id="PIRSF005814">
    <property type="entry name" value="MutS_YshD"/>
    <property type="match status" value="1"/>
</dbReference>
<keyword evidence="2 8" id="KW-0699">rRNA-binding</keyword>
<feature type="binding site" evidence="8">
    <location>
        <begin position="329"/>
        <end position="336"/>
    </location>
    <ligand>
        <name>ATP</name>
        <dbReference type="ChEBI" id="CHEBI:30616"/>
    </ligand>
</feature>
<reference evidence="11 12" key="2">
    <citation type="journal article" date="2010" name="Stand. Genomic Sci.">
        <title>Complete genome sequence of Syntrophothermus lipocalidus type strain (TGB-C1).</title>
        <authorList>
            <person name="Djao O.D."/>
            <person name="Zhang X."/>
            <person name="Lucas S."/>
            <person name="Lapidus A."/>
            <person name="Del Rio T.G."/>
            <person name="Nolan M."/>
            <person name="Tice H."/>
            <person name="Cheng J.F."/>
            <person name="Han C."/>
            <person name="Tapia R."/>
            <person name="Goodwin L."/>
            <person name="Pitluck S."/>
            <person name="Liolios K."/>
            <person name="Ivanova N."/>
            <person name="Mavromatis K."/>
            <person name="Mikhailova N."/>
            <person name="Ovchinnikova G."/>
            <person name="Pati A."/>
            <person name="Brambilla E."/>
            <person name="Chen A."/>
            <person name="Palaniappan K."/>
            <person name="Land M."/>
            <person name="Hauser L."/>
            <person name="Chang Y.J."/>
            <person name="Jeffries C.D."/>
            <person name="Rohde M."/>
            <person name="Sikorski J."/>
            <person name="Spring S."/>
            <person name="Goker M."/>
            <person name="Detter J.C."/>
            <person name="Woyke T."/>
            <person name="Bristow J."/>
            <person name="Eisen J.A."/>
            <person name="Markowitz V."/>
            <person name="Hugenholtz P."/>
            <person name="Kyrpides N.C."/>
            <person name="Klenk H.P."/>
        </authorList>
    </citation>
    <scope>NUCLEOTIDE SEQUENCE [LARGE SCALE GENOMIC DNA]</scope>
    <source>
        <strain evidence="12">DSM 12680 / TGB-C1</strain>
    </source>
</reference>
<evidence type="ECO:0000256" key="4">
    <source>
        <dbReference type="ARBA" id="ARBA00022801"/>
    </source>
</evidence>
<dbReference type="GO" id="GO:0140664">
    <property type="term" value="F:ATP-dependent DNA damage sensor activity"/>
    <property type="evidence" value="ECO:0007669"/>
    <property type="project" value="InterPro"/>
</dbReference>
<feature type="coiled-coil region" evidence="9">
    <location>
        <begin position="517"/>
        <end position="568"/>
    </location>
</feature>
<dbReference type="RefSeq" id="WP_013175877.1">
    <property type="nucleotide sequence ID" value="NC_014220.1"/>
</dbReference>
<dbReference type="FunFam" id="3.40.50.300:FF:000830">
    <property type="entry name" value="Endonuclease MutS2"/>
    <property type="match status" value="1"/>
</dbReference>
<dbReference type="PROSITE" id="PS00486">
    <property type="entry name" value="DNA_MISMATCH_REPAIR_2"/>
    <property type="match status" value="1"/>
</dbReference>
<dbReference type="Proteomes" id="UP000000378">
    <property type="component" value="Chromosome"/>
</dbReference>
<dbReference type="Gene3D" id="3.40.50.300">
    <property type="entry name" value="P-loop containing nucleotide triphosphate hydrolases"/>
    <property type="match status" value="1"/>
</dbReference>
<keyword evidence="6 8" id="KW-0694">RNA-binding</keyword>
<keyword evidence="1 8" id="KW-0540">Nuclease</keyword>
<evidence type="ECO:0000259" key="10">
    <source>
        <dbReference type="PROSITE" id="PS50828"/>
    </source>
</evidence>
<dbReference type="SUPFAM" id="SSF52540">
    <property type="entry name" value="P-loop containing nucleoside triphosphate hydrolases"/>
    <property type="match status" value="1"/>
</dbReference>
<dbReference type="NCBIfam" id="TIGR01069">
    <property type="entry name" value="mutS2"/>
    <property type="match status" value="1"/>
</dbReference>
<dbReference type="GO" id="GO:0019843">
    <property type="term" value="F:rRNA binding"/>
    <property type="evidence" value="ECO:0007669"/>
    <property type="project" value="UniProtKB-UniRule"/>
</dbReference>
<gene>
    <name evidence="8" type="primary">mutS2</name>
    <name evidence="8" type="synonym">rqcU</name>
    <name evidence="11" type="ordered locus">Slip_1717</name>
</gene>
<dbReference type="SMART" id="SM00533">
    <property type="entry name" value="MUTSd"/>
    <property type="match status" value="1"/>
</dbReference>
<keyword evidence="3 8" id="KW-0547">Nucleotide-binding</keyword>
<dbReference type="GO" id="GO:0006298">
    <property type="term" value="P:mismatch repair"/>
    <property type="evidence" value="ECO:0007669"/>
    <property type="project" value="InterPro"/>
</dbReference>
<evidence type="ECO:0000256" key="3">
    <source>
        <dbReference type="ARBA" id="ARBA00022741"/>
    </source>
</evidence>
<dbReference type="OrthoDB" id="9808166at2"/>
<dbReference type="SMART" id="SM00463">
    <property type="entry name" value="SMR"/>
    <property type="match status" value="1"/>
</dbReference>
<keyword evidence="4 8" id="KW-0378">Hydrolase</keyword>
<dbReference type="GO" id="GO:0005524">
    <property type="term" value="F:ATP binding"/>
    <property type="evidence" value="ECO:0007669"/>
    <property type="project" value="UniProtKB-UniRule"/>
</dbReference>
<protein>
    <recommendedName>
        <fullName evidence="8">Endonuclease MutS2</fullName>
        <ecNumber evidence="8">3.1.-.-</ecNumber>
    </recommendedName>
    <alternativeName>
        <fullName evidence="8">Ribosome-associated protein quality control-upstream factor</fullName>
        <shortName evidence="8">RQC-upstream factor</shortName>
        <shortName evidence="8">RqcU</shortName>
        <ecNumber evidence="8">3.6.4.-</ecNumber>
    </alternativeName>
</protein>
<sequence length="779" mass="87406">MEEKALHRLEFDKILEMLSQKACSPMGAEKALELQPVYDLETASMRQQETGEALKVLRLRDTGFLTGVKDIRQHMRRVRSGVPLSTGELLDVGALVRASRLARDMVEGRECPGLCGLTGDLFVDEGIERAIRESIDEGGEVRDTASPELKAIRNRIATAKNRVREYLQEFVRSSHYQKFLQDAIITERQGRYVVPVKAEYRSEVKGIIHDESASGATVFVEPEAVVHVNNDIRRLEMAENREIEKILRRLTSLLEPVVSELERDLEILTDLDLVLAKGRLALEMNAVAPRLNGQGVFVLRRARHPLLGKGAVPVDLELGKGFDILVITGPNTGGKTVTLKTVGLLTLMAMSGLFVPAAEGTEIALVDAVYADIGDEQSIEQSLSTFSSHMTNIIDILKRATSQSLVLLDELGAGTDPVEGAALGRAILGELLAKGVKAVVTTHQSELKVFAFQEAKVENACVEFDPITLQPTYRLSIGIPGHSNALEIAERLGLDHRIVEKARQFVPQSEQDLGRIINKVQEHRRRLESDIYEVEELRRRMEEERRALQEEKEKLRREREEIIRKTREEAESYLRKVKGEADTVLDEVKRSLKERETPPKWHELEKARHRVRGLRTERQVGSLQAPEGAELNPGAYVEIRSIGRRGYILEGPNDKDEVLVQVGILKLTVPRDDVVLTTPPEEEMARRKSHAFLEKAKRISPELDLRGLTADDAVFEVERYIEDAYLAGLEKVRIIHGKGTGALRQAVREWLAQCPRVTSFRDGEREEGGHGVTVAFFRK</sequence>
<dbReference type="SMART" id="SM00534">
    <property type="entry name" value="MUTSac"/>
    <property type="match status" value="1"/>
</dbReference>
<comment type="function">
    <text evidence="8">Acts as a ribosome collision sensor, splitting the ribosome into its 2 subunits. Detects stalled/collided 70S ribosomes which it binds and splits by an ATP-hydrolysis driven conformational change. Acts upstream of the ribosome quality control system (RQC), a ribosome-associated complex that mediates the extraction of incompletely synthesized nascent chains from stalled ribosomes and their subsequent degradation. Probably generates substrates for RQC.</text>
</comment>
<dbReference type="EC" id="3.1.-.-" evidence="8"/>
<comment type="similarity">
    <text evidence="8">Belongs to the DNA mismatch repair MutS family. MutS2 subfamily.</text>
</comment>
<keyword evidence="12" id="KW-1185">Reference proteome</keyword>
<dbReference type="InterPro" id="IPR046893">
    <property type="entry name" value="MSSS"/>
</dbReference>
<comment type="function">
    <text evidence="8">Endonuclease that is involved in the suppression of homologous recombination and thus may have a key role in the control of bacterial genetic diversity.</text>
</comment>
<dbReference type="InterPro" id="IPR027417">
    <property type="entry name" value="P-loop_NTPase"/>
</dbReference>
<keyword evidence="9" id="KW-0175">Coiled coil</keyword>
<dbReference type="InterPro" id="IPR000432">
    <property type="entry name" value="DNA_mismatch_repair_MutS_C"/>
</dbReference>
<dbReference type="EMBL" id="CP002048">
    <property type="protein sequence ID" value="ADI02475.1"/>
    <property type="molecule type" value="Genomic_DNA"/>
</dbReference>
<dbReference type="InterPro" id="IPR005747">
    <property type="entry name" value="MutS2"/>
</dbReference>
<comment type="subunit">
    <text evidence="8">Homodimer. Binds to stalled ribosomes, contacting rRNA.</text>
</comment>
<evidence type="ECO:0000256" key="6">
    <source>
        <dbReference type="ARBA" id="ARBA00022884"/>
    </source>
</evidence>
<evidence type="ECO:0000256" key="1">
    <source>
        <dbReference type="ARBA" id="ARBA00022722"/>
    </source>
</evidence>
<name>D7CP40_SYNLT</name>
<dbReference type="InterPro" id="IPR007696">
    <property type="entry name" value="DNA_mismatch_repair_MutS_core"/>
</dbReference>
<keyword evidence="8" id="KW-0255">Endonuclease</keyword>
<evidence type="ECO:0000256" key="7">
    <source>
        <dbReference type="ARBA" id="ARBA00023125"/>
    </source>
</evidence>
<dbReference type="PROSITE" id="PS50828">
    <property type="entry name" value="SMR"/>
    <property type="match status" value="1"/>
</dbReference>
<dbReference type="EC" id="3.6.4.-" evidence="8"/>
<dbReference type="InterPro" id="IPR002625">
    <property type="entry name" value="Smr_dom"/>
</dbReference>
<dbReference type="PANTHER" id="PTHR48466">
    <property type="entry name" value="OS10G0509000 PROTEIN-RELATED"/>
    <property type="match status" value="1"/>
</dbReference>
<evidence type="ECO:0000256" key="9">
    <source>
        <dbReference type="SAM" id="Coils"/>
    </source>
</evidence>
<dbReference type="HAMAP" id="MF_00092">
    <property type="entry name" value="MutS2"/>
    <property type="match status" value="1"/>
</dbReference>
<organism evidence="11 12">
    <name type="scientific">Syntrophothermus lipocalidus (strain DSM 12680 / TGB-C1)</name>
    <dbReference type="NCBI Taxonomy" id="643648"/>
    <lineage>
        <taxon>Bacteria</taxon>
        <taxon>Bacillati</taxon>
        <taxon>Bacillota</taxon>
        <taxon>Clostridia</taxon>
        <taxon>Eubacteriales</taxon>
        <taxon>Syntrophomonadaceae</taxon>
        <taxon>Syntrophothermus</taxon>
    </lineage>
</organism>
<accession>D7CP40</accession>
<dbReference type="GO" id="GO:0043023">
    <property type="term" value="F:ribosomal large subunit binding"/>
    <property type="evidence" value="ECO:0007669"/>
    <property type="project" value="UniProtKB-UniRule"/>
</dbReference>
<dbReference type="GO" id="GO:0045910">
    <property type="term" value="P:negative regulation of DNA recombination"/>
    <property type="evidence" value="ECO:0007669"/>
    <property type="project" value="InterPro"/>
</dbReference>
<dbReference type="STRING" id="643648.Slip_1717"/>
<evidence type="ECO:0000256" key="2">
    <source>
        <dbReference type="ARBA" id="ARBA00022730"/>
    </source>
</evidence>
<reference evidence="12" key="1">
    <citation type="journal article" date="2010" name="Stand. Genomic Sci.">
        <title>Complete genome sequence of Syntrophothermus lipocalidus type strain (TGB-C1T).</title>
        <authorList>
            <consortium name="US DOE Joint Genome Institute (JGI-PGF)"/>
            <person name="Djao O."/>
            <person name="Zhang X."/>
            <person name="Lucas S."/>
            <person name="Lapidus A."/>
            <person name="Glavina Del Rio T."/>
            <person name="Nolan M."/>
            <person name="Tice H."/>
            <person name="Cheng J."/>
            <person name="Han C."/>
            <person name="Tapia R."/>
            <person name="Goodwin L."/>
            <person name="Pitluck S."/>
            <person name="Liolios K."/>
            <person name="Ivanova N."/>
            <person name="Mavromatis K."/>
            <person name="Mikhailova N."/>
            <person name="Ovchinnikova G."/>
            <person name="Pati A."/>
            <person name="Brambilla E."/>
            <person name="Chen A."/>
            <person name="Palaniappan K."/>
            <person name="Land M."/>
            <person name="Hauser L."/>
            <person name="Chang Y."/>
            <person name="Jeffries C."/>
            <person name="Rohde M."/>
            <person name="Sikorski J."/>
            <person name="Spring S."/>
            <person name="Goker M."/>
            <person name="Detter J."/>
            <person name="Woyke T."/>
            <person name="Bristow J."/>
            <person name="Eisen J."/>
            <person name="Markowitz V."/>
            <person name="Hugenholtz P."/>
            <person name="Kyrpides N."/>
            <person name="Klenk H."/>
        </authorList>
    </citation>
    <scope>NUCLEOTIDE SEQUENCE [LARGE SCALE GENOMIC DNA]</scope>
    <source>
        <strain evidence="12">DSM 12680 / TGB-C1</strain>
    </source>
</reference>
<dbReference type="InterPro" id="IPR045076">
    <property type="entry name" value="MutS"/>
</dbReference>
<dbReference type="Pfam" id="PF01713">
    <property type="entry name" value="Smr"/>
    <property type="match status" value="1"/>
</dbReference>
<dbReference type="InterPro" id="IPR036063">
    <property type="entry name" value="Smr_dom_sf"/>
</dbReference>
<dbReference type="GO" id="GO:0016887">
    <property type="term" value="F:ATP hydrolysis activity"/>
    <property type="evidence" value="ECO:0007669"/>
    <property type="project" value="InterPro"/>
</dbReference>
<dbReference type="GO" id="GO:0072344">
    <property type="term" value="P:rescue of stalled ribosome"/>
    <property type="evidence" value="ECO:0007669"/>
    <property type="project" value="UniProtKB-UniRule"/>
</dbReference>